<protein>
    <submittedName>
        <fullName evidence="2">TMV resistance protein N</fullName>
    </submittedName>
</protein>
<dbReference type="InterPro" id="IPR002182">
    <property type="entry name" value="NB-ARC"/>
</dbReference>
<dbReference type="GO" id="GO:0006952">
    <property type="term" value="P:defense response"/>
    <property type="evidence" value="ECO:0007669"/>
    <property type="project" value="InterPro"/>
</dbReference>
<evidence type="ECO:0000313" key="2">
    <source>
        <dbReference type="EMBL" id="KAJ7961782.1"/>
    </source>
</evidence>
<evidence type="ECO:0000313" key="3">
    <source>
        <dbReference type="Proteomes" id="UP001163823"/>
    </source>
</evidence>
<gene>
    <name evidence="2" type="ORF">O6P43_017088</name>
</gene>
<comment type="caution">
    <text evidence="2">The sequence shown here is derived from an EMBL/GenBank/DDBJ whole genome shotgun (WGS) entry which is preliminary data.</text>
</comment>
<evidence type="ECO:0000259" key="1">
    <source>
        <dbReference type="PROSITE" id="PS50104"/>
    </source>
</evidence>
<dbReference type="GO" id="GO:0007165">
    <property type="term" value="P:signal transduction"/>
    <property type="evidence" value="ECO:0007669"/>
    <property type="project" value="InterPro"/>
</dbReference>
<dbReference type="PRINTS" id="PR00364">
    <property type="entry name" value="DISEASERSIST"/>
</dbReference>
<dbReference type="InterPro" id="IPR027417">
    <property type="entry name" value="P-loop_NTPase"/>
</dbReference>
<dbReference type="SUPFAM" id="SSF52540">
    <property type="entry name" value="P-loop containing nucleoside triphosphate hydrolases"/>
    <property type="match status" value="1"/>
</dbReference>
<dbReference type="Proteomes" id="UP001163823">
    <property type="component" value="Chromosome 7"/>
</dbReference>
<keyword evidence="3" id="KW-1185">Reference proteome</keyword>
<dbReference type="PROSITE" id="PS50104">
    <property type="entry name" value="TIR"/>
    <property type="match status" value="1"/>
</dbReference>
<dbReference type="InterPro" id="IPR044974">
    <property type="entry name" value="Disease_R_plants"/>
</dbReference>
<name>A0AAD7PNJ8_QUISA</name>
<dbReference type="GO" id="GO:0043531">
    <property type="term" value="F:ADP binding"/>
    <property type="evidence" value="ECO:0007669"/>
    <property type="project" value="InterPro"/>
</dbReference>
<proteinExistence type="predicted"/>
<dbReference type="InterPro" id="IPR000157">
    <property type="entry name" value="TIR_dom"/>
</dbReference>
<dbReference type="AlphaFoldDB" id="A0AAD7PNJ8"/>
<dbReference type="Pfam" id="PF00931">
    <property type="entry name" value="NB-ARC"/>
    <property type="match status" value="1"/>
</dbReference>
<dbReference type="KEGG" id="qsa:O6P43_017088"/>
<dbReference type="Pfam" id="PF01582">
    <property type="entry name" value="TIR"/>
    <property type="match status" value="1"/>
</dbReference>
<dbReference type="PANTHER" id="PTHR11017">
    <property type="entry name" value="LEUCINE-RICH REPEAT-CONTAINING PROTEIN"/>
    <property type="match status" value="1"/>
</dbReference>
<dbReference type="Gene3D" id="3.40.50.10140">
    <property type="entry name" value="Toll/interleukin-1 receptor homology (TIR) domain"/>
    <property type="match status" value="1"/>
</dbReference>
<sequence length="427" mass="48740">MAKENLGLAMASSSATSSSTQKHEVYISLKNDDPQIKFIADMMSTSLTIRGVPTFKDEKQLRKIQKGTNLKRELKEAIGMSKICVVLFSKDYVYTSWCLEELVVILRCRQRWGLIVLPIFYDMDPSDIRKQRGDAFKLVNAQIQGRVWWRRWKSALKEAGNLSGWDHRGSSRIESLLVGKLVEDIVEKRIPTNLNISIYPLRYDTCDQYLNLFLQVGKDDVLMVGICGESKMGKTAIAKAVYEQTFYTFESSSFLSNVSQNSRQSNGLVYLQEKLLSDILLERNINILNVTRGMDMIKDKLSFKKVLIVLDDVDDLEQLYALVGSRSWFGLGSKIIITTRNLQLLNAFGIDQIFLAQGLPLPPNIQAILGHFQQSRRIIGELQEYIQVLHQLTTEKEMYLKGRLLIQRQKKPIQGQKQAHDGDSSFD</sequence>
<dbReference type="PANTHER" id="PTHR11017:SF271">
    <property type="entry name" value="DISEASE RESISTANCE PROTEIN (TIR-NBS-LRR CLASS) FAMILY"/>
    <property type="match status" value="1"/>
</dbReference>
<dbReference type="InterPro" id="IPR035897">
    <property type="entry name" value="Toll_tir_struct_dom_sf"/>
</dbReference>
<dbReference type="Gene3D" id="3.40.50.300">
    <property type="entry name" value="P-loop containing nucleotide triphosphate hydrolases"/>
    <property type="match status" value="1"/>
</dbReference>
<dbReference type="SMART" id="SM00255">
    <property type="entry name" value="TIR"/>
    <property type="match status" value="1"/>
</dbReference>
<feature type="domain" description="TIR" evidence="1">
    <location>
        <begin position="21"/>
        <end position="189"/>
    </location>
</feature>
<reference evidence="2" key="1">
    <citation type="journal article" date="2023" name="Science">
        <title>Elucidation of the pathway for biosynthesis of saponin adjuvants from the soapbark tree.</title>
        <authorList>
            <person name="Reed J."/>
            <person name="Orme A."/>
            <person name="El-Demerdash A."/>
            <person name="Owen C."/>
            <person name="Martin L.B.B."/>
            <person name="Misra R.C."/>
            <person name="Kikuchi S."/>
            <person name="Rejzek M."/>
            <person name="Martin A.C."/>
            <person name="Harkess A."/>
            <person name="Leebens-Mack J."/>
            <person name="Louveau T."/>
            <person name="Stephenson M.J."/>
            <person name="Osbourn A."/>
        </authorList>
    </citation>
    <scope>NUCLEOTIDE SEQUENCE</scope>
    <source>
        <strain evidence="2">S10</strain>
    </source>
</reference>
<dbReference type="SUPFAM" id="SSF52200">
    <property type="entry name" value="Toll/Interleukin receptor TIR domain"/>
    <property type="match status" value="1"/>
</dbReference>
<organism evidence="2 3">
    <name type="scientific">Quillaja saponaria</name>
    <name type="common">Soap bark tree</name>
    <dbReference type="NCBI Taxonomy" id="32244"/>
    <lineage>
        <taxon>Eukaryota</taxon>
        <taxon>Viridiplantae</taxon>
        <taxon>Streptophyta</taxon>
        <taxon>Embryophyta</taxon>
        <taxon>Tracheophyta</taxon>
        <taxon>Spermatophyta</taxon>
        <taxon>Magnoliopsida</taxon>
        <taxon>eudicotyledons</taxon>
        <taxon>Gunneridae</taxon>
        <taxon>Pentapetalae</taxon>
        <taxon>rosids</taxon>
        <taxon>fabids</taxon>
        <taxon>Fabales</taxon>
        <taxon>Quillajaceae</taxon>
        <taxon>Quillaja</taxon>
    </lineage>
</organism>
<dbReference type="EMBL" id="JARAOO010000007">
    <property type="protein sequence ID" value="KAJ7961782.1"/>
    <property type="molecule type" value="Genomic_DNA"/>
</dbReference>
<accession>A0AAD7PNJ8</accession>